<feature type="domain" description="CLASP N-terminal" evidence="1">
    <location>
        <begin position="2"/>
        <end position="103"/>
    </location>
</feature>
<reference evidence="2 3" key="1">
    <citation type="submission" date="2019-09" db="EMBL/GenBank/DDBJ databases">
        <title>Bird 10,000 Genomes (B10K) Project - Family phase.</title>
        <authorList>
            <person name="Zhang G."/>
        </authorList>
    </citation>
    <scope>NUCLEOTIDE SEQUENCE [LARGE SCALE GENOMIC DNA]</scope>
    <source>
        <strain evidence="2">B10K-DU-001-78</strain>
        <tissue evidence="2">Muscle</tissue>
    </source>
</reference>
<dbReference type="InterPro" id="IPR024395">
    <property type="entry name" value="CLASP_N_dom"/>
</dbReference>
<dbReference type="EMBL" id="VXBD01016005">
    <property type="protein sequence ID" value="NXN20112.1"/>
    <property type="molecule type" value="Genomic_DNA"/>
</dbReference>
<dbReference type="PANTHER" id="PTHR21567">
    <property type="entry name" value="CLASP"/>
    <property type="match status" value="1"/>
</dbReference>
<proteinExistence type="predicted"/>
<dbReference type="GO" id="GO:0000226">
    <property type="term" value="P:microtubule cytoskeleton organization"/>
    <property type="evidence" value="ECO:0007669"/>
    <property type="project" value="TreeGrafter"/>
</dbReference>
<dbReference type="GO" id="GO:0005929">
    <property type="term" value="C:cilium"/>
    <property type="evidence" value="ECO:0007669"/>
    <property type="project" value="TreeGrafter"/>
</dbReference>
<gene>
    <name evidence="2" type="primary">Togaram2_1</name>
    <name evidence="2" type="ORF">INDMAC_R06178</name>
</gene>
<dbReference type="GO" id="GO:0005881">
    <property type="term" value="C:cytoplasmic microtubule"/>
    <property type="evidence" value="ECO:0007669"/>
    <property type="project" value="TreeGrafter"/>
</dbReference>
<accession>A0A7L1H1R3</accession>
<dbReference type="OrthoDB" id="63891at2759"/>
<name>A0A7L1H1R3_9PICI</name>
<comment type="caution">
    <text evidence="2">The sequence shown here is derived from an EMBL/GenBank/DDBJ whole genome shotgun (WGS) entry which is preliminary data.</text>
</comment>
<dbReference type="InterPro" id="IPR011989">
    <property type="entry name" value="ARM-like"/>
</dbReference>
<dbReference type="Proteomes" id="UP000557230">
    <property type="component" value="Unassembled WGS sequence"/>
</dbReference>
<evidence type="ECO:0000313" key="3">
    <source>
        <dbReference type="Proteomes" id="UP000557230"/>
    </source>
</evidence>
<dbReference type="GO" id="GO:0008017">
    <property type="term" value="F:microtubule binding"/>
    <property type="evidence" value="ECO:0007669"/>
    <property type="project" value="TreeGrafter"/>
</dbReference>
<feature type="non-terminal residue" evidence="2">
    <location>
        <position position="1"/>
    </location>
</feature>
<dbReference type="Pfam" id="PF12348">
    <property type="entry name" value="CLASP_N"/>
    <property type="match status" value="1"/>
</dbReference>
<sequence>MDREVDEITRVLLHKMGESNEFIQRAASRSLEIMVANVTPARAVAALMTSGTQHRNVLVRRFAAEHLLPAVERIGAGKLLSGSCESINLLVHTLVKLAQDNHQDTR</sequence>
<feature type="non-terminal residue" evidence="2">
    <location>
        <position position="106"/>
    </location>
</feature>
<organism evidence="2 3">
    <name type="scientific">Indicator maculatus</name>
    <name type="common">spotted honeyguide</name>
    <dbReference type="NCBI Taxonomy" id="545262"/>
    <lineage>
        <taxon>Eukaryota</taxon>
        <taxon>Metazoa</taxon>
        <taxon>Chordata</taxon>
        <taxon>Craniata</taxon>
        <taxon>Vertebrata</taxon>
        <taxon>Euteleostomi</taxon>
        <taxon>Archelosauria</taxon>
        <taxon>Archosauria</taxon>
        <taxon>Dinosauria</taxon>
        <taxon>Saurischia</taxon>
        <taxon>Theropoda</taxon>
        <taxon>Coelurosauria</taxon>
        <taxon>Aves</taxon>
        <taxon>Neognathae</taxon>
        <taxon>Neoaves</taxon>
        <taxon>Telluraves</taxon>
        <taxon>Coraciimorphae</taxon>
        <taxon>Piciformes</taxon>
        <taxon>Indicatoridae</taxon>
        <taxon>Indicator</taxon>
    </lineage>
</organism>
<evidence type="ECO:0000259" key="1">
    <source>
        <dbReference type="Pfam" id="PF12348"/>
    </source>
</evidence>
<evidence type="ECO:0000313" key="2">
    <source>
        <dbReference type="EMBL" id="NXN20112.1"/>
    </source>
</evidence>
<dbReference type="Gene3D" id="1.25.10.10">
    <property type="entry name" value="Leucine-rich Repeat Variant"/>
    <property type="match status" value="1"/>
</dbReference>
<dbReference type="AlphaFoldDB" id="A0A7L1H1R3"/>
<dbReference type="PANTHER" id="PTHR21567:SF42">
    <property type="entry name" value="TOG ARRAY REGULATOR OF AXONEMAL MICROTUBULES PROTEIN 2"/>
    <property type="match status" value="1"/>
</dbReference>
<keyword evidence="3" id="KW-1185">Reference proteome</keyword>
<protein>
    <submittedName>
        <fullName evidence="2">TGRM2 protein</fullName>
    </submittedName>
</protein>